<accession>A0A9D3YA90</accession>
<protein>
    <submittedName>
        <fullName evidence="1">Uncharacterized protein</fullName>
    </submittedName>
</protein>
<sequence>MQTPIVLRQEAPVNNCDSKDSIDEFTTWSISYEYRTTRQDIACDDDFCPTPMTILIPFVISMSTRLL</sequence>
<evidence type="ECO:0000313" key="2">
    <source>
        <dbReference type="Proteomes" id="UP000828390"/>
    </source>
</evidence>
<dbReference type="EMBL" id="JAIWYP010000016">
    <property type="protein sequence ID" value="KAH3696793.1"/>
    <property type="molecule type" value="Genomic_DNA"/>
</dbReference>
<comment type="caution">
    <text evidence="1">The sequence shown here is derived from an EMBL/GenBank/DDBJ whole genome shotgun (WGS) entry which is preliminary data.</text>
</comment>
<dbReference type="Proteomes" id="UP000828390">
    <property type="component" value="Unassembled WGS sequence"/>
</dbReference>
<proteinExistence type="predicted"/>
<keyword evidence="2" id="KW-1185">Reference proteome</keyword>
<dbReference type="AlphaFoldDB" id="A0A9D3YA90"/>
<reference evidence="1" key="2">
    <citation type="submission" date="2020-11" db="EMBL/GenBank/DDBJ databases">
        <authorList>
            <person name="McCartney M.A."/>
            <person name="Auch B."/>
            <person name="Kono T."/>
            <person name="Mallez S."/>
            <person name="Becker A."/>
            <person name="Gohl D.M."/>
            <person name="Silverstein K.A.T."/>
            <person name="Koren S."/>
            <person name="Bechman K.B."/>
            <person name="Herman A."/>
            <person name="Abrahante J.E."/>
            <person name="Garbe J."/>
        </authorList>
    </citation>
    <scope>NUCLEOTIDE SEQUENCE</scope>
    <source>
        <strain evidence="1">Duluth1</strain>
        <tissue evidence="1">Whole animal</tissue>
    </source>
</reference>
<name>A0A9D3YA90_DREPO</name>
<evidence type="ECO:0000313" key="1">
    <source>
        <dbReference type="EMBL" id="KAH3696793.1"/>
    </source>
</evidence>
<organism evidence="1 2">
    <name type="scientific">Dreissena polymorpha</name>
    <name type="common">Zebra mussel</name>
    <name type="synonym">Mytilus polymorpha</name>
    <dbReference type="NCBI Taxonomy" id="45954"/>
    <lineage>
        <taxon>Eukaryota</taxon>
        <taxon>Metazoa</taxon>
        <taxon>Spiralia</taxon>
        <taxon>Lophotrochozoa</taxon>
        <taxon>Mollusca</taxon>
        <taxon>Bivalvia</taxon>
        <taxon>Autobranchia</taxon>
        <taxon>Heteroconchia</taxon>
        <taxon>Euheterodonta</taxon>
        <taxon>Imparidentia</taxon>
        <taxon>Neoheterodontei</taxon>
        <taxon>Myida</taxon>
        <taxon>Dreissenoidea</taxon>
        <taxon>Dreissenidae</taxon>
        <taxon>Dreissena</taxon>
    </lineage>
</organism>
<gene>
    <name evidence="1" type="ORF">DPMN_084270</name>
</gene>
<reference evidence="1" key="1">
    <citation type="journal article" date="2019" name="bioRxiv">
        <title>The Genome of the Zebra Mussel, Dreissena polymorpha: A Resource for Invasive Species Research.</title>
        <authorList>
            <person name="McCartney M.A."/>
            <person name="Auch B."/>
            <person name="Kono T."/>
            <person name="Mallez S."/>
            <person name="Zhang Y."/>
            <person name="Obille A."/>
            <person name="Becker A."/>
            <person name="Abrahante J.E."/>
            <person name="Garbe J."/>
            <person name="Badalamenti J.P."/>
            <person name="Herman A."/>
            <person name="Mangelson H."/>
            <person name="Liachko I."/>
            <person name="Sullivan S."/>
            <person name="Sone E.D."/>
            <person name="Koren S."/>
            <person name="Silverstein K.A.T."/>
            <person name="Beckman K.B."/>
            <person name="Gohl D.M."/>
        </authorList>
    </citation>
    <scope>NUCLEOTIDE SEQUENCE</scope>
    <source>
        <strain evidence="1">Duluth1</strain>
        <tissue evidence="1">Whole animal</tissue>
    </source>
</reference>